<evidence type="ECO:0000259" key="5">
    <source>
        <dbReference type="PROSITE" id="PS50102"/>
    </source>
</evidence>
<evidence type="ECO:0000256" key="2">
    <source>
        <dbReference type="ARBA" id="ARBA00033477"/>
    </source>
</evidence>
<feature type="domain" description="RRM" evidence="5">
    <location>
        <begin position="104"/>
        <end position="184"/>
    </location>
</feature>
<protein>
    <recommendedName>
        <fullName evidence="2">tRNA selenocysteine-associated protein 1</fullName>
    </recommendedName>
</protein>
<proteinExistence type="inferred from homology"/>
<dbReference type="InterPro" id="IPR035979">
    <property type="entry name" value="RBD_domain_sf"/>
</dbReference>
<dbReference type="RefSeq" id="XP_014675564.1">
    <property type="nucleotide sequence ID" value="XM_014820078.1"/>
</dbReference>
<dbReference type="SUPFAM" id="SSF54928">
    <property type="entry name" value="RNA-binding domain, RBD"/>
    <property type="match status" value="2"/>
</dbReference>
<evidence type="ECO:0000256" key="4">
    <source>
        <dbReference type="SAM" id="MobiDB-lite"/>
    </source>
</evidence>
<dbReference type="SMART" id="SM00360">
    <property type="entry name" value="RRM"/>
    <property type="match status" value="2"/>
</dbReference>
<evidence type="ECO:0000313" key="6">
    <source>
        <dbReference type="Proteomes" id="UP000695022"/>
    </source>
</evidence>
<name>A0ABM1ETP3_PRICU</name>
<reference evidence="7" key="1">
    <citation type="submission" date="2025-08" db="UniProtKB">
        <authorList>
            <consortium name="RefSeq"/>
        </authorList>
    </citation>
    <scope>IDENTIFICATION</scope>
</reference>
<dbReference type="PANTHER" id="PTHR37457:SF3">
    <property type="entry name" value="TRNA SELENOCYSTEINE-ASSOCIATED PROTEIN 1"/>
    <property type="match status" value="1"/>
</dbReference>
<dbReference type="PANTHER" id="PTHR37457">
    <property type="entry name" value="TRNA SELENOCYSTEINE 1-ASSOCIATED PROTEIN 1-RELATED"/>
    <property type="match status" value="1"/>
</dbReference>
<dbReference type="Gene3D" id="3.30.70.330">
    <property type="match status" value="2"/>
</dbReference>
<keyword evidence="6" id="KW-1185">Reference proteome</keyword>
<sequence>MSISRPSGLGSLWMGDLEPYMDEFFISESFRTMGYETKNVKIIRNKNTGAPVGYCFVDLGTEDVARNCMMGLSGRTIPNSSPAKRFKLNPAIHGGRDQPNSQDFSLFVGELSEDVNDLALYNEFSRRYSSCVSAKVVIDHVGGRSKGFGFVRFTNQTDQEKALVEMQDSTAIGRRAIRISLATPKRQQQHSQQQHHYNDQQHHYQQPYNYQDQQQYQNAPYNQYYGQYNYGSYDQQGAWQWYDQYQNANPPPNVETEQPQQKDAGGTKTDLGDAEEVEDHEDNIDVAEENRKLMERCEDLYVTLENSRWQHYGSVSLEPVKGDKVNNDETEVTSSATAELSAEPVKAAA</sequence>
<dbReference type="Proteomes" id="UP000695022">
    <property type="component" value="Unplaced"/>
</dbReference>
<evidence type="ECO:0000256" key="1">
    <source>
        <dbReference type="ARBA" id="ARBA00008920"/>
    </source>
</evidence>
<dbReference type="Pfam" id="PF00076">
    <property type="entry name" value="RRM_1"/>
    <property type="match status" value="2"/>
</dbReference>
<dbReference type="PROSITE" id="PS50102">
    <property type="entry name" value="RRM"/>
    <property type="match status" value="2"/>
</dbReference>
<feature type="region of interest" description="Disordered" evidence="4">
    <location>
        <begin position="183"/>
        <end position="203"/>
    </location>
</feature>
<dbReference type="Pfam" id="PF17654">
    <property type="entry name" value="Trnau1ap"/>
    <property type="match status" value="1"/>
</dbReference>
<dbReference type="GeneID" id="106815599"/>
<evidence type="ECO:0000256" key="3">
    <source>
        <dbReference type="PROSITE-ProRule" id="PRU00176"/>
    </source>
</evidence>
<comment type="similarity">
    <text evidence="1">Belongs to the RRM TRSPAP family.</text>
</comment>
<dbReference type="InterPro" id="IPR012677">
    <property type="entry name" value="Nucleotide-bd_a/b_plait_sf"/>
</dbReference>
<feature type="compositionally biased region" description="Acidic residues" evidence="4">
    <location>
        <begin position="272"/>
        <end position="286"/>
    </location>
</feature>
<feature type="region of interest" description="Disordered" evidence="4">
    <location>
        <begin position="318"/>
        <end position="349"/>
    </location>
</feature>
<gene>
    <name evidence="7" type="primary">LOC106815599</name>
</gene>
<dbReference type="InterPro" id="IPR041085">
    <property type="entry name" value="TSAP1_C"/>
</dbReference>
<accession>A0ABM1ETP3</accession>
<dbReference type="InterPro" id="IPR000504">
    <property type="entry name" value="RRM_dom"/>
</dbReference>
<organism evidence="6 7">
    <name type="scientific">Priapulus caudatus</name>
    <name type="common">Priapulid worm</name>
    <dbReference type="NCBI Taxonomy" id="37621"/>
    <lineage>
        <taxon>Eukaryota</taxon>
        <taxon>Metazoa</taxon>
        <taxon>Ecdysozoa</taxon>
        <taxon>Scalidophora</taxon>
        <taxon>Priapulida</taxon>
        <taxon>Priapulimorpha</taxon>
        <taxon>Priapulimorphida</taxon>
        <taxon>Priapulidae</taxon>
        <taxon>Priapulus</taxon>
    </lineage>
</organism>
<feature type="domain" description="RRM" evidence="5">
    <location>
        <begin position="10"/>
        <end position="93"/>
    </location>
</feature>
<evidence type="ECO:0000313" key="7">
    <source>
        <dbReference type="RefSeq" id="XP_014675564.1"/>
    </source>
</evidence>
<keyword evidence="3" id="KW-0694">RNA-binding</keyword>
<dbReference type="InterPro" id="IPR040434">
    <property type="entry name" value="TSAP1"/>
</dbReference>
<feature type="region of interest" description="Disordered" evidence="4">
    <location>
        <begin position="244"/>
        <end position="286"/>
    </location>
</feature>